<dbReference type="Proteomes" id="UP000765509">
    <property type="component" value="Unassembled WGS sequence"/>
</dbReference>
<organism evidence="4 5">
    <name type="scientific">Austropuccinia psidii MF-1</name>
    <dbReference type="NCBI Taxonomy" id="1389203"/>
    <lineage>
        <taxon>Eukaryota</taxon>
        <taxon>Fungi</taxon>
        <taxon>Dikarya</taxon>
        <taxon>Basidiomycota</taxon>
        <taxon>Pucciniomycotina</taxon>
        <taxon>Pucciniomycetes</taxon>
        <taxon>Pucciniales</taxon>
        <taxon>Sphaerophragmiaceae</taxon>
        <taxon>Austropuccinia</taxon>
    </lineage>
</organism>
<evidence type="ECO:0000313" key="5">
    <source>
        <dbReference type="Proteomes" id="UP000765509"/>
    </source>
</evidence>
<feature type="transmembrane region" description="Helical" evidence="2">
    <location>
        <begin position="123"/>
        <end position="145"/>
    </location>
</feature>
<keyword evidence="2" id="KW-0812">Transmembrane</keyword>
<accession>A0A9Q3CAQ2</accession>
<feature type="region of interest" description="Disordered" evidence="1">
    <location>
        <begin position="398"/>
        <end position="422"/>
    </location>
</feature>
<dbReference type="PANTHER" id="PTHR33339">
    <property type="entry name" value="LYSM DOMAIN-CONTAINING PROTEIN"/>
    <property type="match status" value="1"/>
</dbReference>
<proteinExistence type="predicted"/>
<evidence type="ECO:0000313" key="4">
    <source>
        <dbReference type="EMBL" id="MBW0479316.1"/>
    </source>
</evidence>
<evidence type="ECO:0000256" key="2">
    <source>
        <dbReference type="SAM" id="Phobius"/>
    </source>
</evidence>
<dbReference type="InterPro" id="IPR057194">
    <property type="entry name" value="DUF7872"/>
</dbReference>
<dbReference type="PANTHER" id="PTHR33339:SF1">
    <property type="entry name" value="LYSM DOMAIN-CONTAINING PROTEIN"/>
    <property type="match status" value="1"/>
</dbReference>
<comment type="caution">
    <text evidence="4">The sequence shown here is derived from an EMBL/GenBank/DDBJ whole genome shotgun (WGS) entry which is preliminary data.</text>
</comment>
<sequence>MNNSIALDAARASCTKYPLTPELWKRLDLDEYLRTYPEGDHLTLTEYANHVNVTNFICGIGQTCNAGQLCSSAMAPDWYILVAMQNWNQVMNILYSSISFGIGAVQALLPTMTTDLCPPRTSLPYVIACWLSMAGSISAAIPGMIFPGVGLWVWVFIQGVLATTAAEIWFWHNTIRAPPDVVSGYSKWTNFAWRLSVWQDEIQEKLNNYTNSVLQSGISTRSGIYSLLQNGTFLQQIPANSALSLQVSMEKVLKLKLLATILRAQDCFILRGSEPCEAQGPKNTLSEMGVLSYCGKDRVMMKIVKAKGTKTKTKIFGASLIQNKYGFSTAFLVESAWKCQQKYGKYDYNPYENSPLPTDINADCLFNLPVCDCSQKELIINDSLRGFVSRHFGKKSGGCKNDKGLHPSWGPGTRDNKVHANK</sequence>
<keyword evidence="2" id="KW-0472">Membrane</keyword>
<protein>
    <recommendedName>
        <fullName evidence="3">DUF7872 domain-containing protein</fullName>
    </recommendedName>
</protein>
<dbReference type="OrthoDB" id="2501761at2759"/>
<dbReference type="EMBL" id="AVOT02005535">
    <property type="protein sequence ID" value="MBW0479316.1"/>
    <property type="molecule type" value="Genomic_DNA"/>
</dbReference>
<dbReference type="Pfam" id="PF25278">
    <property type="entry name" value="DUF7872"/>
    <property type="match status" value="1"/>
</dbReference>
<feature type="transmembrane region" description="Helical" evidence="2">
    <location>
        <begin position="93"/>
        <end position="111"/>
    </location>
</feature>
<dbReference type="AlphaFoldDB" id="A0A9Q3CAQ2"/>
<evidence type="ECO:0000259" key="3">
    <source>
        <dbReference type="Pfam" id="PF25278"/>
    </source>
</evidence>
<gene>
    <name evidence="4" type="ORF">O181_019031</name>
</gene>
<name>A0A9Q3CAQ2_9BASI</name>
<keyword evidence="2" id="KW-1133">Transmembrane helix</keyword>
<reference evidence="4" key="1">
    <citation type="submission" date="2021-03" db="EMBL/GenBank/DDBJ databases">
        <title>Draft genome sequence of rust myrtle Austropuccinia psidii MF-1, a brazilian biotype.</title>
        <authorList>
            <person name="Quecine M.C."/>
            <person name="Pachon D.M.R."/>
            <person name="Bonatelli M.L."/>
            <person name="Correr F.H."/>
            <person name="Franceschini L.M."/>
            <person name="Leite T.F."/>
            <person name="Margarido G.R.A."/>
            <person name="Almeida C.A."/>
            <person name="Ferrarezi J.A."/>
            <person name="Labate C.A."/>
        </authorList>
    </citation>
    <scope>NUCLEOTIDE SEQUENCE</scope>
    <source>
        <strain evidence="4">MF-1</strain>
    </source>
</reference>
<feature type="domain" description="DUF7872" evidence="3">
    <location>
        <begin position="179"/>
        <end position="378"/>
    </location>
</feature>
<keyword evidence="5" id="KW-1185">Reference proteome</keyword>
<evidence type="ECO:0000256" key="1">
    <source>
        <dbReference type="SAM" id="MobiDB-lite"/>
    </source>
</evidence>